<dbReference type="PROSITE" id="PS00653">
    <property type="entry name" value="GLYCOSYL_HYDROL_F1_2"/>
    <property type="match status" value="1"/>
</dbReference>
<evidence type="ECO:0000256" key="9">
    <source>
        <dbReference type="PIRSR" id="PIRSR617736-1"/>
    </source>
</evidence>
<proteinExistence type="inferred from homology"/>
<dbReference type="InterPro" id="IPR018120">
    <property type="entry name" value="Glyco_hydro_1_AS"/>
</dbReference>
<dbReference type="GO" id="GO:0030245">
    <property type="term" value="P:cellulose catabolic process"/>
    <property type="evidence" value="ECO:0007669"/>
    <property type="project" value="UniProtKB-KW"/>
</dbReference>
<evidence type="ECO:0000256" key="11">
    <source>
        <dbReference type="PROSITE-ProRule" id="PRU10055"/>
    </source>
</evidence>
<dbReference type="Proteomes" id="UP000290848">
    <property type="component" value="Unassembled WGS sequence"/>
</dbReference>
<dbReference type="PRINTS" id="PR00131">
    <property type="entry name" value="GLHYDRLASE1"/>
</dbReference>
<dbReference type="PANTHER" id="PTHR10353">
    <property type="entry name" value="GLYCOSYL HYDROLASE"/>
    <property type="match status" value="1"/>
</dbReference>
<feature type="binding site" evidence="10">
    <location>
        <position position="27"/>
    </location>
    <ligand>
        <name>substrate</name>
    </ligand>
</feature>
<keyword evidence="4 12" id="KW-0378">Hydrolase</keyword>
<dbReference type="GO" id="GO:0005829">
    <property type="term" value="C:cytosol"/>
    <property type="evidence" value="ECO:0007669"/>
    <property type="project" value="TreeGrafter"/>
</dbReference>
<dbReference type="Pfam" id="PF00232">
    <property type="entry name" value="Glyco_hydro_1"/>
    <property type="match status" value="1"/>
</dbReference>
<evidence type="ECO:0000256" key="12">
    <source>
        <dbReference type="RuleBase" id="RU361175"/>
    </source>
</evidence>
<sequence>MDYEGQELHKDQFGEDFKWGISTAAFQTEGSCAADGKGPSVWDVFSARKGKIRNGHHANTACDFYNCYQKDIALIRRLNIPNFRFSVSWPRVLPSGVKTVNQKGIDFYNKVIDHCLENDIEPWLTLYHWDLPQALELKGGWTNRDIVSWFADYTELCARNYGDRVKHWMVLNEPMVFTGAGYFLGLHAPGRAGLSNFLPAIHHAVLSMGEGGRILKKLIPDAEVGTTFSCSYIEPFSQKPKDIAAATRADALLNRLFIEPVLGMGYPVSDVPVLKSLHKYHRPGDEEKMKFDFDFIGLQNYTREIVKYSLFTPYLHARLVKAEKRNVPLTSMRWEVYPPAMYHILKKFNDYPGIKKIYITENGAAFPDQLQDGKVEDSERLKYLQDHIAQVLKAKSEGCKVDGYFIWTLTDNFEWAEGYDPRFGIIYVDFSTQKRVIKSSGKWYARFLAG</sequence>
<evidence type="ECO:0000256" key="10">
    <source>
        <dbReference type="PIRSR" id="PIRSR617736-2"/>
    </source>
</evidence>
<feature type="active site" description="Proton donor" evidence="9">
    <location>
        <position position="173"/>
    </location>
</feature>
<feature type="binding site" evidence="10">
    <location>
        <position position="407"/>
    </location>
    <ligand>
        <name>substrate</name>
    </ligand>
</feature>
<dbReference type="InterPro" id="IPR017736">
    <property type="entry name" value="Glyco_hydro_1_beta-glucosidase"/>
</dbReference>
<dbReference type="InterPro" id="IPR033132">
    <property type="entry name" value="GH_1_N_CS"/>
</dbReference>
<feature type="binding site" evidence="10">
    <location>
        <position position="301"/>
    </location>
    <ligand>
        <name>substrate</name>
    </ligand>
</feature>
<dbReference type="AlphaFoldDB" id="A0A4V1KI69"/>
<reference evidence="13 14" key="1">
    <citation type="submission" date="2018-12" db="EMBL/GenBank/DDBJ databases">
        <title>The Draft Genome Sequence of the Soil Bacterium Pedobacter tournemirensis R1.</title>
        <authorList>
            <person name="He J."/>
        </authorList>
    </citation>
    <scope>NUCLEOTIDE SEQUENCE [LARGE SCALE GENOMIC DNA]</scope>
    <source>
        <strain evidence="13 14">R1</strain>
    </source>
</reference>
<evidence type="ECO:0000256" key="5">
    <source>
        <dbReference type="ARBA" id="ARBA00023001"/>
    </source>
</evidence>
<feature type="binding site" evidence="10">
    <location>
        <position position="172"/>
    </location>
    <ligand>
        <name>substrate</name>
    </ligand>
</feature>
<evidence type="ECO:0000256" key="1">
    <source>
        <dbReference type="ARBA" id="ARBA00000448"/>
    </source>
</evidence>
<feature type="active site" description="Nucleophile" evidence="9 11">
    <location>
        <position position="361"/>
    </location>
</feature>
<keyword evidence="7 12" id="KW-0326">Glycosidase</keyword>
<keyword evidence="5" id="KW-0136">Cellulose degradation</keyword>
<name>A0A4V1KI69_9SPHI</name>
<feature type="binding site" evidence="10">
    <location>
        <begin position="414"/>
        <end position="415"/>
    </location>
    <ligand>
        <name>substrate</name>
    </ligand>
</feature>
<evidence type="ECO:0000256" key="6">
    <source>
        <dbReference type="ARBA" id="ARBA00023277"/>
    </source>
</evidence>
<dbReference type="Gene3D" id="3.20.20.80">
    <property type="entry name" value="Glycosidases"/>
    <property type="match status" value="1"/>
</dbReference>
<dbReference type="NCBIfam" id="TIGR03356">
    <property type="entry name" value="BGL"/>
    <property type="match status" value="1"/>
</dbReference>
<dbReference type="EMBL" id="RXOC01000006">
    <property type="protein sequence ID" value="RXF69652.1"/>
    <property type="molecule type" value="Genomic_DNA"/>
</dbReference>
<organism evidence="13 14">
    <name type="scientific">Arcticibacter tournemirensis</name>
    <dbReference type="NCBI Taxonomy" id="699437"/>
    <lineage>
        <taxon>Bacteria</taxon>
        <taxon>Pseudomonadati</taxon>
        <taxon>Bacteroidota</taxon>
        <taxon>Sphingobacteriia</taxon>
        <taxon>Sphingobacteriales</taxon>
        <taxon>Sphingobacteriaceae</taxon>
        <taxon>Arcticibacter</taxon>
    </lineage>
</organism>
<evidence type="ECO:0000313" key="14">
    <source>
        <dbReference type="Proteomes" id="UP000290848"/>
    </source>
</evidence>
<comment type="caution">
    <text evidence="13">The sequence shown here is derived from an EMBL/GenBank/DDBJ whole genome shotgun (WGS) entry which is preliminary data.</text>
</comment>
<dbReference type="PROSITE" id="PS00572">
    <property type="entry name" value="GLYCOSYL_HYDROL_F1_1"/>
    <property type="match status" value="1"/>
</dbReference>
<evidence type="ECO:0000256" key="8">
    <source>
        <dbReference type="ARBA" id="ARBA00023326"/>
    </source>
</evidence>
<comment type="similarity">
    <text evidence="2 12">Belongs to the glycosyl hydrolase 1 family.</text>
</comment>
<dbReference type="PANTHER" id="PTHR10353:SF36">
    <property type="entry name" value="LP05116P"/>
    <property type="match status" value="1"/>
</dbReference>
<dbReference type="RefSeq" id="WP_128769353.1">
    <property type="nucleotide sequence ID" value="NZ_RXOC01000006.1"/>
</dbReference>
<accession>A0A4V1KI69</accession>
<dbReference type="InterPro" id="IPR017853">
    <property type="entry name" value="GH"/>
</dbReference>
<dbReference type="SUPFAM" id="SSF51445">
    <property type="entry name" value="(Trans)glycosidases"/>
    <property type="match status" value="1"/>
</dbReference>
<dbReference type="EC" id="3.2.1.21" evidence="3 12"/>
<protein>
    <recommendedName>
        <fullName evidence="3 12">Beta-glucosidase</fullName>
        <ecNumber evidence="3 12">3.2.1.21</ecNumber>
    </recommendedName>
</protein>
<evidence type="ECO:0000256" key="3">
    <source>
        <dbReference type="ARBA" id="ARBA00012744"/>
    </source>
</evidence>
<evidence type="ECO:0000256" key="4">
    <source>
        <dbReference type="ARBA" id="ARBA00022801"/>
    </source>
</evidence>
<dbReference type="InterPro" id="IPR001360">
    <property type="entry name" value="Glyco_hydro_1"/>
</dbReference>
<evidence type="ECO:0000256" key="7">
    <source>
        <dbReference type="ARBA" id="ARBA00023295"/>
    </source>
</evidence>
<comment type="catalytic activity">
    <reaction evidence="1 12">
        <text>Hydrolysis of terminal, non-reducing beta-D-glucosyl residues with release of beta-D-glucose.</text>
        <dbReference type="EC" id="3.2.1.21"/>
    </reaction>
</comment>
<keyword evidence="8" id="KW-0624">Polysaccharide degradation</keyword>
<gene>
    <name evidence="13" type="ORF">EKH83_10345</name>
</gene>
<dbReference type="FunFam" id="3.20.20.80:FF:000004">
    <property type="entry name" value="Beta-glucosidase 6-phospho-beta-glucosidase"/>
    <property type="match status" value="1"/>
</dbReference>
<dbReference type="GO" id="GO:0008422">
    <property type="term" value="F:beta-glucosidase activity"/>
    <property type="evidence" value="ECO:0007669"/>
    <property type="project" value="UniProtKB-EC"/>
</dbReference>
<evidence type="ECO:0000256" key="2">
    <source>
        <dbReference type="ARBA" id="ARBA00010838"/>
    </source>
</evidence>
<evidence type="ECO:0000313" key="13">
    <source>
        <dbReference type="EMBL" id="RXF69652.1"/>
    </source>
</evidence>
<keyword evidence="6" id="KW-0119">Carbohydrate metabolism</keyword>
<feature type="binding site" evidence="10">
    <location>
        <position position="128"/>
    </location>
    <ligand>
        <name>substrate</name>
    </ligand>
</feature>